<evidence type="ECO:0000313" key="2">
    <source>
        <dbReference type="EnsemblMetazoa" id="XP_030855082"/>
    </source>
</evidence>
<dbReference type="KEGG" id="spu:105441747"/>
<dbReference type="Gene3D" id="1.10.150.50">
    <property type="entry name" value="Transcription Factor, Ets-1"/>
    <property type="match status" value="1"/>
</dbReference>
<protein>
    <submittedName>
        <fullName evidence="2">Uncharacterized protein</fullName>
    </submittedName>
</protein>
<organism evidence="2 3">
    <name type="scientific">Strongylocentrotus purpuratus</name>
    <name type="common">Purple sea urchin</name>
    <dbReference type="NCBI Taxonomy" id="7668"/>
    <lineage>
        <taxon>Eukaryota</taxon>
        <taxon>Metazoa</taxon>
        <taxon>Echinodermata</taxon>
        <taxon>Eleutherozoa</taxon>
        <taxon>Echinozoa</taxon>
        <taxon>Echinoidea</taxon>
        <taxon>Euechinoidea</taxon>
        <taxon>Echinacea</taxon>
        <taxon>Camarodonta</taxon>
        <taxon>Echinidea</taxon>
        <taxon>Strongylocentrotidae</taxon>
        <taxon>Strongylocentrotus</taxon>
    </lineage>
</organism>
<dbReference type="InParanoid" id="A0A7M7PSG6"/>
<feature type="region of interest" description="Disordered" evidence="1">
    <location>
        <begin position="1"/>
        <end position="23"/>
    </location>
</feature>
<proteinExistence type="predicted"/>
<sequence>MEVEANIEPINESVTTGEDGAGAGEADPRILKRLQKIFANCHNFEEWRENRKLCLEAASLFEHQGRASLTKVRFDSVHFFVRVKLGPDHDAFLRACTDGTLSRGLTKILVTPELKEAAGVKLRLRLDVKETSNTSNVSAPAEHSPVAIKTLQEMNPTDVQKWLIEEVHVSISIATKFAEAGVDGELLIRYEEQHLQKDFELPTGVMRKIIYARDDRTKTRVNTHQHHPLASEKHTDNLGVDAGTIDLLR</sequence>
<reference evidence="2" key="2">
    <citation type="submission" date="2021-01" db="UniProtKB">
        <authorList>
            <consortium name="EnsemblMetazoa"/>
        </authorList>
    </citation>
    <scope>IDENTIFICATION</scope>
</reference>
<name>A0A7M7PSG6_STRPU</name>
<dbReference type="EnsemblMetazoa" id="XM_030999222">
    <property type="protein sequence ID" value="XP_030855082"/>
    <property type="gene ID" value="LOC105441747"/>
</dbReference>
<dbReference type="Proteomes" id="UP000007110">
    <property type="component" value="Unassembled WGS sequence"/>
</dbReference>
<dbReference type="RefSeq" id="XP_030855082.1">
    <property type="nucleotide sequence ID" value="XM_030999222.1"/>
</dbReference>
<keyword evidence="3" id="KW-1185">Reference proteome</keyword>
<dbReference type="GeneID" id="105441747"/>
<dbReference type="InterPro" id="IPR013761">
    <property type="entry name" value="SAM/pointed_sf"/>
</dbReference>
<reference evidence="3" key="1">
    <citation type="submission" date="2015-02" db="EMBL/GenBank/DDBJ databases">
        <title>Genome sequencing for Strongylocentrotus purpuratus.</title>
        <authorList>
            <person name="Murali S."/>
            <person name="Liu Y."/>
            <person name="Vee V."/>
            <person name="English A."/>
            <person name="Wang M."/>
            <person name="Skinner E."/>
            <person name="Han Y."/>
            <person name="Muzny D.M."/>
            <person name="Worley K.C."/>
            <person name="Gibbs R.A."/>
        </authorList>
    </citation>
    <scope>NUCLEOTIDE SEQUENCE</scope>
</reference>
<evidence type="ECO:0000313" key="3">
    <source>
        <dbReference type="Proteomes" id="UP000007110"/>
    </source>
</evidence>
<dbReference type="AlphaFoldDB" id="A0A7M7PSG6"/>
<accession>A0A7M7PSG6</accession>
<evidence type="ECO:0000256" key="1">
    <source>
        <dbReference type="SAM" id="MobiDB-lite"/>
    </source>
</evidence>